<evidence type="ECO:0000313" key="3">
    <source>
        <dbReference type="Proteomes" id="UP001287286"/>
    </source>
</evidence>
<feature type="compositionally biased region" description="Polar residues" evidence="1">
    <location>
        <begin position="77"/>
        <end position="97"/>
    </location>
</feature>
<sequence length="468" mass="52564">MYTRRNGSSAGNGRHLRAPLAGRLRGRHSGDGVNPPRHFRLLGRWRDLEMEILRGRLSRLDDVAQPRFQLRPHRQPNHTTTTNSVPSPAPTRASTTMASQRLELALGRLALRPLQQSAFPCAHCRQPSQSERYLNPSPHHRRLQQQQQRRSLATSAPRAARAEKPAAGASLDPKSAVAGAPIEAPRSYGKRVEGHFVPKPLPRPIGMPLPPKPGENTGIDARSFKQRKEDFVDYDKHLQRRKELTAQISRPYFRDWGNLQFHQGKSFIAPPRLFKAELSLFFPNLYGETLLKTDTAPRDTTPLLAGRASVVSIFSSQWAEQQVASFTSRTANPALHDLVAREPGLAQLVNVNYEDNAGKAWLVRLFRGSLRKRFPEQDWDKYFLVRRGITDSIRESIGLLNTKVGYTYLVDHHCRIRWAGSGTGHPDEVEGLTKGLARLVDEIKRDAARPAAAREQLPGKARQDSPKA</sequence>
<feature type="compositionally biased region" description="Polar residues" evidence="1">
    <location>
        <begin position="1"/>
        <end position="11"/>
    </location>
</feature>
<proteinExistence type="predicted"/>
<evidence type="ECO:0000256" key="1">
    <source>
        <dbReference type="SAM" id="MobiDB-lite"/>
    </source>
</evidence>
<dbReference type="Pfam" id="PF05176">
    <property type="entry name" value="ATP-synt_10"/>
    <property type="match status" value="1"/>
</dbReference>
<dbReference type="InterPro" id="IPR007849">
    <property type="entry name" value="ATP10"/>
</dbReference>
<feature type="region of interest" description="Disordered" evidence="1">
    <location>
        <begin position="1"/>
        <end position="32"/>
    </location>
</feature>
<dbReference type="EMBL" id="JAWRVI010000027">
    <property type="protein sequence ID" value="KAK4088093.1"/>
    <property type="molecule type" value="Genomic_DNA"/>
</dbReference>
<feature type="region of interest" description="Disordered" evidence="1">
    <location>
        <begin position="193"/>
        <end position="212"/>
    </location>
</feature>
<gene>
    <name evidence="2" type="ORF">Purlil1_7572</name>
</gene>
<dbReference type="PANTHER" id="PTHR28106:SF1">
    <property type="entry name" value="MITOCHONDRIAL ATPASE COMPLEX SUBUNIT ATP10"/>
    <property type="match status" value="1"/>
</dbReference>
<dbReference type="PANTHER" id="PTHR28106">
    <property type="entry name" value="MITOCHONDRIAL ATPASE COMPLEX SUBUNIT ATP10"/>
    <property type="match status" value="1"/>
</dbReference>
<protein>
    <recommendedName>
        <fullName evidence="4">Mitochondrial ATPase complex subunit ATP10</fullName>
    </recommendedName>
</protein>
<comment type="caution">
    <text evidence="2">The sequence shown here is derived from an EMBL/GenBank/DDBJ whole genome shotgun (WGS) entry which is preliminary data.</text>
</comment>
<accession>A0ABR0BVH2</accession>
<name>A0ABR0BVH2_PURLI</name>
<organism evidence="2 3">
    <name type="scientific">Purpureocillium lilacinum</name>
    <name type="common">Paecilomyces lilacinus</name>
    <dbReference type="NCBI Taxonomy" id="33203"/>
    <lineage>
        <taxon>Eukaryota</taxon>
        <taxon>Fungi</taxon>
        <taxon>Dikarya</taxon>
        <taxon>Ascomycota</taxon>
        <taxon>Pezizomycotina</taxon>
        <taxon>Sordariomycetes</taxon>
        <taxon>Hypocreomycetidae</taxon>
        <taxon>Hypocreales</taxon>
        <taxon>Ophiocordycipitaceae</taxon>
        <taxon>Purpureocillium</taxon>
    </lineage>
</organism>
<feature type="region of interest" description="Disordered" evidence="1">
    <location>
        <begin position="448"/>
        <end position="468"/>
    </location>
</feature>
<feature type="compositionally biased region" description="Low complexity" evidence="1">
    <location>
        <begin position="144"/>
        <end position="169"/>
    </location>
</feature>
<dbReference type="Proteomes" id="UP001287286">
    <property type="component" value="Unassembled WGS sequence"/>
</dbReference>
<feature type="compositionally biased region" description="Pro residues" evidence="1">
    <location>
        <begin position="199"/>
        <end position="212"/>
    </location>
</feature>
<reference evidence="2 3" key="1">
    <citation type="journal article" date="2024" name="Microbiol. Resour. Announc.">
        <title>Genome annotations for the ascomycete fungi Trichoderma harzianum, Trichoderma aggressivum, and Purpureocillium lilacinum.</title>
        <authorList>
            <person name="Beijen E.P.W."/>
            <person name="Ohm R.A."/>
        </authorList>
    </citation>
    <scope>NUCLEOTIDE SEQUENCE [LARGE SCALE GENOMIC DNA]</scope>
    <source>
        <strain evidence="2 3">CBS 150709</strain>
    </source>
</reference>
<feature type="region of interest" description="Disordered" evidence="1">
    <location>
        <begin position="129"/>
        <end position="174"/>
    </location>
</feature>
<evidence type="ECO:0000313" key="2">
    <source>
        <dbReference type="EMBL" id="KAK4088093.1"/>
    </source>
</evidence>
<evidence type="ECO:0008006" key="4">
    <source>
        <dbReference type="Google" id="ProtNLM"/>
    </source>
</evidence>
<feature type="region of interest" description="Disordered" evidence="1">
    <location>
        <begin position="64"/>
        <end position="97"/>
    </location>
</feature>
<keyword evidence="3" id="KW-1185">Reference proteome</keyword>